<organism evidence="3 4">
    <name type="scientific">Candidatus Harrisonbacteria bacterium CG10_big_fil_rev_8_21_14_0_10_49_15</name>
    <dbReference type="NCBI Taxonomy" id="1974587"/>
    <lineage>
        <taxon>Bacteria</taxon>
        <taxon>Candidatus Harrisoniibacteriota</taxon>
    </lineage>
</organism>
<evidence type="ECO:0000313" key="4">
    <source>
        <dbReference type="Proteomes" id="UP000229526"/>
    </source>
</evidence>
<dbReference type="InterPro" id="IPR000305">
    <property type="entry name" value="GIY-YIG_endonuc"/>
</dbReference>
<name>A0A2H0UJP5_9BACT</name>
<dbReference type="Pfam" id="PF01541">
    <property type="entry name" value="GIY-YIG"/>
    <property type="match status" value="1"/>
</dbReference>
<dbReference type="AlphaFoldDB" id="A0A2H0UJP5"/>
<dbReference type="InterPro" id="IPR035901">
    <property type="entry name" value="GIY-YIG_endonuc_sf"/>
</dbReference>
<protein>
    <submittedName>
        <fullName evidence="3">Endonuclease</fullName>
    </submittedName>
</protein>
<dbReference type="Proteomes" id="UP000229526">
    <property type="component" value="Unassembled WGS sequence"/>
</dbReference>
<keyword evidence="3" id="KW-0540">Nuclease</keyword>
<evidence type="ECO:0000256" key="1">
    <source>
        <dbReference type="ARBA" id="ARBA00007435"/>
    </source>
</evidence>
<dbReference type="GO" id="GO:0004519">
    <property type="term" value="F:endonuclease activity"/>
    <property type="evidence" value="ECO:0007669"/>
    <property type="project" value="UniProtKB-KW"/>
</dbReference>
<proteinExistence type="inferred from homology"/>
<dbReference type="PANTHER" id="PTHR34477:SF1">
    <property type="entry name" value="UPF0213 PROTEIN YHBQ"/>
    <property type="match status" value="1"/>
</dbReference>
<feature type="domain" description="GIY-YIG" evidence="2">
    <location>
        <begin position="1"/>
        <end position="80"/>
    </location>
</feature>
<dbReference type="PANTHER" id="PTHR34477">
    <property type="entry name" value="UPF0213 PROTEIN YHBQ"/>
    <property type="match status" value="1"/>
</dbReference>
<accession>A0A2H0UJP5</accession>
<dbReference type="InterPro" id="IPR050190">
    <property type="entry name" value="UPF0213_domain"/>
</dbReference>
<evidence type="ECO:0000259" key="2">
    <source>
        <dbReference type="PROSITE" id="PS50164"/>
    </source>
</evidence>
<dbReference type="SMART" id="SM00465">
    <property type="entry name" value="GIYc"/>
    <property type="match status" value="1"/>
</dbReference>
<keyword evidence="3" id="KW-0255">Endonuclease</keyword>
<comment type="similarity">
    <text evidence="1">Belongs to the UPF0213 family.</text>
</comment>
<dbReference type="CDD" id="cd10449">
    <property type="entry name" value="GIY-YIG_SLX1_like"/>
    <property type="match status" value="1"/>
</dbReference>
<reference evidence="4" key="1">
    <citation type="submission" date="2017-09" db="EMBL/GenBank/DDBJ databases">
        <title>Depth-based differentiation of microbial function through sediment-hosted aquifers and enrichment of novel symbionts in the deep terrestrial subsurface.</title>
        <authorList>
            <person name="Probst A.J."/>
            <person name="Ladd B."/>
            <person name="Jarett J.K."/>
            <person name="Geller-Mcgrath D.E."/>
            <person name="Sieber C.M.K."/>
            <person name="Emerson J.B."/>
            <person name="Anantharaman K."/>
            <person name="Thomas B.C."/>
            <person name="Malmstrom R."/>
            <person name="Stieglmeier M."/>
            <person name="Klingl A."/>
            <person name="Woyke T."/>
            <person name="Ryan C.M."/>
            <person name="Banfield J.F."/>
        </authorList>
    </citation>
    <scope>NUCLEOTIDE SEQUENCE [LARGE SCALE GENOMIC DNA]</scope>
</reference>
<evidence type="ECO:0000313" key="3">
    <source>
        <dbReference type="EMBL" id="PIR86619.1"/>
    </source>
</evidence>
<comment type="caution">
    <text evidence="3">The sequence shown here is derived from an EMBL/GenBank/DDBJ whole genome shotgun (WGS) entry which is preliminary data.</text>
</comment>
<gene>
    <name evidence="3" type="ORF">COU11_04760</name>
</gene>
<dbReference type="PROSITE" id="PS50164">
    <property type="entry name" value="GIY_YIG"/>
    <property type="match status" value="1"/>
</dbReference>
<dbReference type="EMBL" id="PFBD01000031">
    <property type="protein sequence ID" value="PIR86619.1"/>
    <property type="molecule type" value="Genomic_DNA"/>
</dbReference>
<dbReference type="SUPFAM" id="SSF82771">
    <property type="entry name" value="GIY-YIG endonuclease"/>
    <property type="match status" value="1"/>
</dbReference>
<dbReference type="Gene3D" id="3.40.1440.10">
    <property type="entry name" value="GIY-YIG endonuclease"/>
    <property type="match status" value="1"/>
</dbReference>
<sequence length="81" mass="9748">MYYVYFLKSLKNNDLYVGSTQDVENRLASHNSGKVRSTQFYRPWILLDRESFPTRSEAVRREMLLKTGQQKELLRKKYNLK</sequence>
<keyword evidence="3" id="KW-0378">Hydrolase</keyword>